<dbReference type="EMBL" id="SIHI01000019">
    <property type="protein sequence ID" value="TWT49023.1"/>
    <property type="molecule type" value="Genomic_DNA"/>
</dbReference>
<reference evidence="1 2" key="1">
    <citation type="submission" date="2019-02" db="EMBL/GenBank/DDBJ databases">
        <title>Deep-cultivation of Planctomycetes and their phenomic and genomic characterization uncovers novel biology.</title>
        <authorList>
            <person name="Wiegand S."/>
            <person name="Jogler M."/>
            <person name="Boedeker C."/>
            <person name="Pinto D."/>
            <person name="Vollmers J."/>
            <person name="Rivas-Marin E."/>
            <person name="Kohn T."/>
            <person name="Peeters S.H."/>
            <person name="Heuer A."/>
            <person name="Rast P."/>
            <person name="Oberbeckmann S."/>
            <person name="Bunk B."/>
            <person name="Jeske O."/>
            <person name="Meyerdierks A."/>
            <person name="Storesund J.E."/>
            <person name="Kallscheuer N."/>
            <person name="Luecker S."/>
            <person name="Lage O.M."/>
            <person name="Pohl T."/>
            <person name="Merkel B.J."/>
            <person name="Hornburger P."/>
            <person name="Mueller R.-W."/>
            <person name="Bruemmer F."/>
            <person name="Labrenz M."/>
            <person name="Spormann A.M."/>
            <person name="Op Den Camp H."/>
            <person name="Overmann J."/>
            <person name="Amann R."/>
            <person name="Jetten M.S.M."/>
            <person name="Mascher T."/>
            <person name="Medema M.H."/>
            <person name="Devos D.P."/>
            <person name="Kaster A.-K."/>
            <person name="Ovreas L."/>
            <person name="Rohde M."/>
            <person name="Galperin M.Y."/>
            <person name="Jogler C."/>
        </authorList>
    </citation>
    <scope>NUCLEOTIDE SEQUENCE [LARGE SCALE GENOMIC DNA]</scope>
    <source>
        <strain evidence="1 2">KOR42</strain>
    </source>
</reference>
<comment type="caution">
    <text evidence="1">The sequence shown here is derived from an EMBL/GenBank/DDBJ whole genome shotgun (WGS) entry which is preliminary data.</text>
</comment>
<protein>
    <submittedName>
        <fullName evidence="1">Uncharacterized protein</fullName>
    </submittedName>
</protein>
<gene>
    <name evidence="1" type="ORF">KOR42_39390</name>
</gene>
<sequence length="157" mass="17058">MPQNFVQAVIDNVKTLVSNLETFQTIVDAEDATEALDSIYFMDAEDDGSDPIPRAIVGIEPPLTRVKSSSSGWSTSQLTIWIAVEVPIPGAVTGYAARDRWFAGLVEGLLNDLESISGTGTYLALRSITIEEIAVFAKPEMNEGAEFMTCYFTGEVE</sequence>
<evidence type="ECO:0000313" key="1">
    <source>
        <dbReference type="EMBL" id="TWT49023.1"/>
    </source>
</evidence>
<organism evidence="1 2">
    <name type="scientific">Thalassoglobus neptunius</name>
    <dbReference type="NCBI Taxonomy" id="1938619"/>
    <lineage>
        <taxon>Bacteria</taxon>
        <taxon>Pseudomonadati</taxon>
        <taxon>Planctomycetota</taxon>
        <taxon>Planctomycetia</taxon>
        <taxon>Planctomycetales</taxon>
        <taxon>Planctomycetaceae</taxon>
        <taxon>Thalassoglobus</taxon>
    </lineage>
</organism>
<proteinExistence type="predicted"/>
<dbReference type="Proteomes" id="UP000317243">
    <property type="component" value="Unassembled WGS sequence"/>
</dbReference>
<name>A0A5C5WG80_9PLAN</name>
<dbReference type="RefSeq" id="WP_146511357.1">
    <property type="nucleotide sequence ID" value="NZ_SIHI01000019.1"/>
</dbReference>
<dbReference type="AlphaFoldDB" id="A0A5C5WG80"/>
<accession>A0A5C5WG80</accession>
<evidence type="ECO:0000313" key="2">
    <source>
        <dbReference type="Proteomes" id="UP000317243"/>
    </source>
</evidence>
<keyword evidence="2" id="KW-1185">Reference proteome</keyword>